<sequence length="72" mass="8008">MNQRLPVTVLSGFLGAGKSTLLNHVLKNRENRRVAVIVNDMSEINIDGSEVQRDVSLNRAEERLVEMSNGCI</sequence>
<name>A0A7K3NSG9_9BACT</name>
<dbReference type="Pfam" id="PF02492">
    <property type="entry name" value="cobW"/>
    <property type="match status" value="1"/>
</dbReference>
<dbReference type="PANTHER" id="PTHR43603:SF1">
    <property type="entry name" value="ZINC-REGULATED GTPASE METALLOPROTEIN ACTIVATOR 1"/>
    <property type="match status" value="1"/>
</dbReference>
<dbReference type="PANTHER" id="PTHR43603">
    <property type="entry name" value="COBW DOMAIN-CONTAINING PROTEIN DDB_G0274527"/>
    <property type="match status" value="1"/>
</dbReference>
<protein>
    <submittedName>
        <fullName evidence="2">GTP-binding protein</fullName>
    </submittedName>
</protein>
<evidence type="ECO:0000259" key="1">
    <source>
        <dbReference type="Pfam" id="PF02492"/>
    </source>
</evidence>
<dbReference type="AlphaFoldDB" id="A0A7K3NSG9"/>
<dbReference type="Gene3D" id="3.40.50.300">
    <property type="entry name" value="P-loop containing nucleotide triphosphate hydrolases"/>
    <property type="match status" value="1"/>
</dbReference>
<dbReference type="EMBL" id="JAAGRQ010000241">
    <property type="protein sequence ID" value="NDY59057.1"/>
    <property type="molecule type" value="Genomic_DNA"/>
</dbReference>
<feature type="non-terminal residue" evidence="2">
    <location>
        <position position="72"/>
    </location>
</feature>
<dbReference type="Proteomes" id="UP000469724">
    <property type="component" value="Unassembled WGS sequence"/>
</dbReference>
<feature type="domain" description="CobW/HypB/UreG nucleotide-binding" evidence="1">
    <location>
        <begin position="6"/>
        <end position="72"/>
    </location>
</feature>
<reference evidence="2 3" key="1">
    <citation type="submission" date="2020-02" db="EMBL/GenBank/DDBJ databases">
        <title>Comparative genomics of sulfur disproportionating microorganisms.</title>
        <authorList>
            <person name="Ward L.M."/>
            <person name="Bertran E."/>
            <person name="Johnston D.T."/>
        </authorList>
    </citation>
    <scope>NUCLEOTIDE SEQUENCE [LARGE SCALE GENOMIC DNA]</scope>
    <source>
        <strain evidence="2 3">DSM 3696</strain>
    </source>
</reference>
<dbReference type="SUPFAM" id="SSF52540">
    <property type="entry name" value="P-loop containing nucleoside triphosphate hydrolases"/>
    <property type="match status" value="1"/>
</dbReference>
<comment type="caution">
    <text evidence="2">The sequence shown here is derived from an EMBL/GenBank/DDBJ whole genome shotgun (WGS) entry which is preliminary data.</text>
</comment>
<dbReference type="InterPro" id="IPR003495">
    <property type="entry name" value="CobW/HypB/UreG_nucleotide-bd"/>
</dbReference>
<dbReference type="InterPro" id="IPR027417">
    <property type="entry name" value="P-loop_NTPase"/>
</dbReference>
<accession>A0A7K3NSG9</accession>
<keyword evidence="3" id="KW-1185">Reference proteome</keyword>
<organism evidence="2 3">
    <name type="scientific">Desulfolutivibrio sulfodismutans</name>
    <dbReference type="NCBI Taxonomy" id="63561"/>
    <lineage>
        <taxon>Bacteria</taxon>
        <taxon>Pseudomonadati</taxon>
        <taxon>Thermodesulfobacteriota</taxon>
        <taxon>Desulfovibrionia</taxon>
        <taxon>Desulfovibrionales</taxon>
        <taxon>Desulfovibrionaceae</taxon>
        <taxon>Desulfolutivibrio</taxon>
    </lineage>
</organism>
<evidence type="ECO:0000313" key="3">
    <source>
        <dbReference type="Proteomes" id="UP000469724"/>
    </source>
</evidence>
<proteinExistence type="predicted"/>
<evidence type="ECO:0000313" key="2">
    <source>
        <dbReference type="EMBL" id="NDY59057.1"/>
    </source>
</evidence>
<dbReference type="InterPro" id="IPR051927">
    <property type="entry name" value="Zn_Chap_cDPG_Synth"/>
</dbReference>
<gene>
    <name evidence="2" type="ORF">G3N56_20165</name>
</gene>